<reference evidence="17" key="3">
    <citation type="submission" date="2025-09" db="UniProtKB">
        <authorList>
            <consortium name="Ensembl"/>
        </authorList>
    </citation>
    <scope>IDENTIFICATION</scope>
</reference>
<reference evidence="18" key="1">
    <citation type="submission" date="2019-10" db="EMBL/GenBank/DDBJ databases">
        <title>Corvus moneduloides (New Caledonian crow) genome, bCorMon1, primary haplotype.</title>
        <authorList>
            <person name="Rutz C."/>
            <person name="Fungtammasan C."/>
            <person name="Mountcastle J."/>
            <person name="Formenti G."/>
            <person name="Chow W."/>
            <person name="Howe K."/>
            <person name="Steele M.P."/>
            <person name="Fernandes J."/>
            <person name="Gilbert M.T.P."/>
            <person name="Fedrigo O."/>
            <person name="Jarvis E.D."/>
            <person name="Gemmell N."/>
        </authorList>
    </citation>
    <scope>NUCLEOTIDE SEQUENCE [LARGE SCALE GENOMIC DNA]</scope>
</reference>
<keyword evidence="18" id="KW-1185">Reference proteome</keyword>
<keyword evidence="16" id="KW-0732">Signal</keyword>
<dbReference type="EC" id="1.4.3.-" evidence="14"/>
<feature type="compositionally biased region" description="Low complexity" evidence="15">
    <location>
        <begin position="136"/>
        <end position="163"/>
    </location>
</feature>
<dbReference type="Gene3D" id="3.50.50.60">
    <property type="entry name" value="FAD/NAD(P)-binding domain"/>
    <property type="match status" value="1"/>
</dbReference>
<evidence type="ECO:0000256" key="12">
    <source>
        <dbReference type="ARBA" id="ARBA00048448"/>
    </source>
</evidence>
<dbReference type="GO" id="GO:0050660">
    <property type="term" value="F:flavin adenine dinucleotide binding"/>
    <property type="evidence" value="ECO:0007669"/>
    <property type="project" value="TreeGrafter"/>
</dbReference>
<comment type="cofactor">
    <cofactor evidence="1 14">
        <name>FAD</name>
        <dbReference type="ChEBI" id="CHEBI:57692"/>
    </cofactor>
</comment>
<reference evidence="17" key="2">
    <citation type="submission" date="2025-08" db="UniProtKB">
        <authorList>
            <consortium name="Ensembl"/>
        </authorList>
    </citation>
    <scope>IDENTIFICATION</scope>
</reference>
<protein>
    <recommendedName>
        <fullName evidence="14">Amine oxidase</fullName>
        <ecNumber evidence="14">1.4.3.-</ecNumber>
    </recommendedName>
</protein>
<dbReference type="PANTHER" id="PTHR43563:SF16">
    <property type="entry name" value="AMINE OXIDASE"/>
    <property type="match status" value="1"/>
</dbReference>
<comment type="similarity">
    <text evidence="3 14">Belongs to the flavin monoamine oxidase family.</text>
</comment>
<evidence type="ECO:0000256" key="9">
    <source>
        <dbReference type="ARBA" id="ARBA00023002"/>
    </source>
</evidence>
<evidence type="ECO:0000256" key="16">
    <source>
        <dbReference type="SAM" id="SignalP"/>
    </source>
</evidence>
<gene>
    <name evidence="17" type="primary">LOC116440327</name>
</gene>
<sequence>MTLLLLDEPVLWVSLLGVLTDSSVLGGRSGGALTHGTVTQHTLQPAPGANSYFGGLSQGKHELVFQSPTSAASGPLWQPRVAAEGAEVDSRLPKQRPRVCCALGAALLNQGRIPSPSRAGGRRAPAARRSLPVAQCPAPAAPSLPAGPAAGAVPGRGGDATARPEPPRERRAPGAGSAMAERCDVVVVGGGISGLSAAKLLTESGLNVVLLEANDRVGGRTFTVRNKQVKYVDLGGAYVGPTQNRLLRLSKELGIETYKVNEVEHLIHHVKGKSYPFKGPFPPMWNPLAYLDYNNLWRTMDEMGKEIPNEAPWKAPRAEEWDKMTMQDFIDKICWTKAAKSFATLFVNVDVTSEPHEISALWFLWYVKQCGGTARIFSTTNGGQERKFVGGSGQISEKIMERLGGRVRLRKPVVRIDQSGDGVIVETLDHELYEGKYVISAIPPALGLKIHFNPPLPPMRNQLINRIPMGSVIKCIVYYKETFWRKKGYCGTMIIEDEDAAIGLTLDDTKPDGSFPAIIGFILARKCRRLTGLTKEERKMRLCELYAKVLGSEEALHPVHYEEKNWCEEQYSGGCYTAYFPPGVMTQYGRIIRQPVGRIYFAGTETATEWSGYMEGAVQAGERAAREILFAMRKIPDSEIWKPEPESVDVPALPITTTFWERNLPSVPGLLKLIGFSTFFTSVAAAGLFAYKKGLRN</sequence>
<evidence type="ECO:0000256" key="2">
    <source>
        <dbReference type="ARBA" id="ARBA00004362"/>
    </source>
</evidence>
<keyword evidence="5 14" id="KW-0812">Transmembrane</keyword>
<organism evidence="17 18">
    <name type="scientific">Corvus moneduloides</name>
    <name type="common">New Caledonian crow</name>
    <dbReference type="NCBI Taxonomy" id="1196302"/>
    <lineage>
        <taxon>Eukaryota</taxon>
        <taxon>Metazoa</taxon>
        <taxon>Chordata</taxon>
        <taxon>Craniata</taxon>
        <taxon>Vertebrata</taxon>
        <taxon>Euteleostomi</taxon>
        <taxon>Archelosauria</taxon>
        <taxon>Archosauria</taxon>
        <taxon>Dinosauria</taxon>
        <taxon>Saurischia</taxon>
        <taxon>Theropoda</taxon>
        <taxon>Coelurosauria</taxon>
        <taxon>Aves</taxon>
        <taxon>Neognathae</taxon>
        <taxon>Neoaves</taxon>
        <taxon>Telluraves</taxon>
        <taxon>Australaves</taxon>
        <taxon>Passeriformes</taxon>
        <taxon>Corvoidea</taxon>
        <taxon>Corvidae</taxon>
        <taxon>Corvus</taxon>
    </lineage>
</organism>
<dbReference type="Gene3D" id="1.10.405.10">
    <property type="entry name" value="Guanine Nucleotide Dissociation Inhibitor, domain 1"/>
    <property type="match status" value="1"/>
</dbReference>
<feature type="transmembrane region" description="Helical" evidence="14">
    <location>
        <begin position="670"/>
        <end position="691"/>
    </location>
</feature>
<feature type="chain" id="PRO_5043501518" description="Amine oxidase" evidence="16">
    <location>
        <begin position="27"/>
        <end position="697"/>
    </location>
</feature>
<dbReference type="SUPFAM" id="SSF51905">
    <property type="entry name" value="FAD/NAD(P)-binding domain"/>
    <property type="match status" value="1"/>
</dbReference>
<evidence type="ECO:0000256" key="15">
    <source>
        <dbReference type="SAM" id="MobiDB-lite"/>
    </source>
</evidence>
<evidence type="ECO:0000256" key="4">
    <source>
        <dbReference type="ARBA" id="ARBA00022630"/>
    </source>
</evidence>
<feature type="binding site" evidence="13">
    <location>
        <position position="413"/>
    </location>
    <ligand>
        <name>FAD</name>
        <dbReference type="ChEBI" id="CHEBI:57692"/>
    </ligand>
</feature>
<evidence type="ECO:0000256" key="1">
    <source>
        <dbReference type="ARBA" id="ARBA00001974"/>
    </source>
</evidence>
<feature type="binding site" evidence="13">
    <location>
        <position position="193"/>
    </location>
    <ligand>
        <name>FAD</name>
        <dbReference type="ChEBI" id="CHEBI:57692"/>
    </ligand>
</feature>
<evidence type="ECO:0000256" key="3">
    <source>
        <dbReference type="ARBA" id="ARBA00005995"/>
    </source>
</evidence>
<comment type="catalytic activity">
    <reaction evidence="12">
        <text>a secondary aliphatic amine + O2 + H2O = a primary amine + an aldehyde + H2O2</text>
        <dbReference type="Rhea" id="RHEA:26414"/>
        <dbReference type="ChEBI" id="CHEBI:15377"/>
        <dbReference type="ChEBI" id="CHEBI:15379"/>
        <dbReference type="ChEBI" id="CHEBI:16240"/>
        <dbReference type="ChEBI" id="CHEBI:17478"/>
        <dbReference type="ChEBI" id="CHEBI:58855"/>
        <dbReference type="ChEBI" id="CHEBI:65296"/>
        <dbReference type="EC" id="1.4.3.4"/>
    </reaction>
</comment>
<dbReference type="Pfam" id="PF01593">
    <property type="entry name" value="Amino_oxidase"/>
    <property type="match status" value="1"/>
</dbReference>
<keyword evidence="11 14" id="KW-0472">Membrane</keyword>
<dbReference type="InterPro" id="IPR002937">
    <property type="entry name" value="Amino_oxidase"/>
</dbReference>
<dbReference type="FunFam" id="1.10.405.10:FF:000005">
    <property type="entry name" value="Amine oxidase [flavin-containing]"/>
    <property type="match status" value="1"/>
</dbReference>
<dbReference type="PRINTS" id="PR00757">
    <property type="entry name" value="AMINEOXDASEF"/>
</dbReference>
<dbReference type="AlphaFoldDB" id="A0A8C3DNU5"/>
<evidence type="ECO:0000256" key="11">
    <source>
        <dbReference type="ARBA" id="ARBA00023136"/>
    </source>
</evidence>
<feature type="binding site" evidence="13">
    <location>
        <position position="521"/>
    </location>
    <ligand>
        <name>substrate</name>
    </ligand>
</feature>
<dbReference type="GO" id="GO:0097621">
    <property type="term" value="F:monoamine oxidase activity"/>
    <property type="evidence" value="ECO:0007669"/>
    <property type="project" value="UniProtKB-EC"/>
</dbReference>
<keyword evidence="10" id="KW-0496">Mitochondrion</keyword>
<dbReference type="Gene3D" id="3.90.660.10">
    <property type="match status" value="1"/>
</dbReference>
<keyword evidence="9 14" id="KW-0560">Oxidoreductase</keyword>
<accession>A0A8C3DNU5</accession>
<evidence type="ECO:0000313" key="17">
    <source>
        <dbReference type="Ensembl" id="ENSCMUP00000006722.1"/>
    </source>
</evidence>
<feature type="binding site" evidence="13">
    <location>
        <begin position="212"/>
        <end position="213"/>
    </location>
    <ligand>
        <name>FAD</name>
        <dbReference type="ChEBI" id="CHEBI:57692"/>
    </ligand>
</feature>
<dbReference type="GO" id="GO:0005741">
    <property type="term" value="C:mitochondrial outer membrane"/>
    <property type="evidence" value="ECO:0007669"/>
    <property type="project" value="UniProtKB-SubCell"/>
</dbReference>
<dbReference type="InterPro" id="IPR036188">
    <property type="entry name" value="FAD/NAD-bd_sf"/>
</dbReference>
<feature type="signal peptide" evidence="16">
    <location>
        <begin position="1"/>
        <end position="26"/>
    </location>
</feature>
<feature type="region of interest" description="Disordered" evidence="15">
    <location>
        <begin position="136"/>
        <end position="176"/>
    </location>
</feature>
<dbReference type="InterPro" id="IPR001613">
    <property type="entry name" value="Flavin_amine_oxidase"/>
</dbReference>
<dbReference type="OMA" id="EWTRGAY"/>
<dbReference type="GO" id="GO:0009308">
    <property type="term" value="P:amine metabolic process"/>
    <property type="evidence" value="ECO:0007669"/>
    <property type="project" value="UniProtKB-ARBA"/>
</dbReference>
<keyword evidence="6" id="KW-1000">Mitochondrion outer membrane</keyword>
<evidence type="ECO:0000256" key="8">
    <source>
        <dbReference type="ARBA" id="ARBA00022989"/>
    </source>
</evidence>
<dbReference type="Proteomes" id="UP000694553">
    <property type="component" value="Unassembled WGS sequence"/>
</dbReference>
<name>A0A8C3DNU5_CORMO</name>
<dbReference type="SUPFAM" id="SSF54373">
    <property type="entry name" value="FAD-linked reductases, C-terminal domain"/>
    <property type="match status" value="1"/>
</dbReference>
<proteinExistence type="inferred from homology"/>
<feature type="binding site" evidence="13">
    <location>
        <position position="605"/>
    </location>
    <ligand>
        <name>FAD</name>
        <dbReference type="ChEBI" id="CHEBI:57692"/>
    </ligand>
</feature>
<evidence type="ECO:0000256" key="14">
    <source>
        <dbReference type="RuleBase" id="RU362067"/>
    </source>
</evidence>
<dbReference type="Ensembl" id="ENSCMUT00000007251.2">
    <property type="protein sequence ID" value="ENSCMUP00000006722.1"/>
    <property type="gene ID" value="ENSCMUG00000004459.2"/>
</dbReference>
<evidence type="ECO:0000256" key="7">
    <source>
        <dbReference type="ARBA" id="ARBA00022827"/>
    </source>
</evidence>
<dbReference type="Gene3D" id="6.10.250.130">
    <property type="match status" value="1"/>
</dbReference>
<keyword evidence="4 14" id="KW-0285">Flavoprotein</keyword>
<dbReference type="PANTHER" id="PTHR43563">
    <property type="entry name" value="AMINE OXIDASE"/>
    <property type="match status" value="1"/>
</dbReference>
<evidence type="ECO:0000256" key="10">
    <source>
        <dbReference type="ARBA" id="ARBA00023128"/>
    </source>
</evidence>
<evidence type="ECO:0000313" key="18">
    <source>
        <dbReference type="Proteomes" id="UP000694553"/>
    </source>
</evidence>
<keyword evidence="7 14" id="KW-0274">FAD</keyword>
<comment type="subcellular location">
    <subcellularLocation>
        <location evidence="2">Mitochondrion outer membrane</location>
        <topology evidence="2">Single-pass type IV membrane protein</topology>
        <orientation evidence="2">Cytoplasmic side</orientation>
    </subcellularLocation>
</comment>
<dbReference type="GO" id="GO:0008131">
    <property type="term" value="F:primary methylamine oxidase activity"/>
    <property type="evidence" value="ECO:0007669"/>
    <property type="project" value="TreeGrafter"/>
</dbReference>
<evidence type="ECO:0000256" key="6">
    <source>
        <dbReference type="ARBA" id="ARBA00022787"/>
    </source>
</evidence>
<evidence type="ECO:0000256" key="13">
    <source>
        <dbReference type="PIRSR" id="PIRSR601613-1"/>
    </source>
</evidence>
<evidence type="ECO:0000256" key="5">
    <source>
        <dbReference type="ARBA" id="ARBA00022692"/>
    </source>
</evidence>
<keyword evidence="8 14" id="KW-1133">Transmembrane helix</keyword>
<dbReference type="InterPro" id="IPR050703">
    <property type="entry name" value="Flavin_MAO"/>
</dbReference>